<dbReference type="AlphaFoldDB" id="A0A930VDM1"/>
<keyword evidence="2" id="KW-1185">Reference proteome</keyword>
<name>A0A930VDM1_9ACTN</name>
<gene>
    <name evidence="1" type="ORF">ISU07_05890</name>
</gene>
<evidence type="ECO:0000313" key="2">
    <source>
        <dbReference type="Proteomes" id="UP000640489"/>
    </source>
</evidence>
<evidence type="ECO:0000313" key="1">
    <source>
        <dbReference type="EMBL" id="MBF4762651.1"/>
    </source>
</evidence>
<reference evidence="1" key="1">
    <citation type="submission" date="2020-11" db="EMBL/GenBank/DDBJ databases">
        <title>Nocardioides sp. nov., isolated from Soil of Cynanchum wilfordii Hemsley rhizosphere.</title>
        <authorList>
            <person name="Lee J.-S."/>
            <person name="Suh M.K."/>
            <person name="Kim J.-S."/>
        </authorList>
    </citation>
    <scope>NUCLEOTIDE SEQUENCE</scope>
    <source>
        <strain evidence="1">KCTC 19275</strain>
    </source>
</reference>
<proteinExistence type="predicted"/>
<protein>
    <submittedName>
        <fullName evidence="1">Uncharacterized protein</fullName>
    </submittedName>
</protein>
<sequence>MLAFDGLDDDGRVTRLLLNLQHAFEMLLKIALVQDRQAVFDKKSGKSIGFDTCVNLAQPKAISLSPWERGTLRTIDAMRDEEQHW</sequence>
<dbReference type="RefSeq" id="WP_194705860.1">
    <property type="nucleotide sequence ID" value="NZ_JADKPN010000002.1"/>
</dbReference>
<organism evidence="1 2">
    <name type="scientific">Nocardioides islandensis</name>
    <dbReference type="NCBI Taxonomy" id="433663"/>
    <lineage>
        <taxon>Bacteria</taxon>
        <taxon>Bacillati</taxon>
        <taxon>Actinomycetota</taxon>
        <taxon>Actinomycetes</taxon>
        <taxon>Propionibacteriales</taxon>
        <taxon>Nocardioidaceae</taxon>
        <taxon>Nocardioides</taxon>
    </lineage>
</organism>
<dbReference type="Proteomes" id="UP000640489">
    <property type="component" value="Unassembled WGS sequence"/>
</dbReference>
<accession>A0A930VDM1</accession>
<comment type="caution">
    <text evidence="1">The sequence shown here is derived from an EMBL/GenBank/DDBJ whole genome shotgun (WGS) entry which is preliminary data.</text>
</comment>
<dbReference type="EMBL" id="JADKPN010000002">
    <property type="protein sequence ID" value="MBF4762651.1"/>
    <property type="molecule type" value="Genomic_DNA"/>
</dbReference>